<evidence type="ECO:0000256" key="2">
    <source>
        <dbReference type="ARBA" id="ARBA00022448"/>
    </source>
</evidence>
<feature type="transmembrane region" description="Helical" evidence="10">
    <location>
        <begin position="91"/>
        <end position="114"/>
    </location>
</feature>
<sequence>MSPSCLKAARKASGAGAATLPVSSSAPPMTDAAAHLVPVEQTPSLRRLLDLAWPIIISRSAQVVVSVSDAAMVSHLGQDSLAATTTGGLNLMAFFLLPMGVVFIVSSFASQLYGRGDHAGARRYGYYGLAVAAMAQLLYFAGALVIPRAVAAIGYTPAVATLMQQWLTVRLCTGGAAIGLEALGNYYGGLGNPRLPMATQVLCMVLNVALNWVFISGHLGAPALGVVGSALGSALATLTAFLVLLGCFLAGVGEHPSARQGKAQLRFAELVRMLRFGIPSGLNWFVEFGAFSLFINVVINGLGTTTLAGFMASMEVNQVAAMPAFGLTSAGAILVGQAIGAKNLDQVPKTVKLTALVACGWMGFVGLVYLVFARYCMLPFAPPGAEREAFLDIAAQLLTLSITWQMFDATVMTLAEALRAAGDTAFTAWVRGIVAWCVFVPGSFISVRVLGGGIGWVVFWLTGYIAIMAFVLFLRFRSGAWRKLDLAGTEIPAL</sequence>
<dbReference type="AlphaFoldDB" id="A0A4U1J2K4"/>
<evidence type="ECO:0000256" key="3">
    <source>
        <dbReference type="ARBA" id="ARBA00022449"/>
    </source>
</evidence>
<feature type="transmembrane region" description="Helical" evidence="10">
    <location>
        <begin position="227"/>
        <end position="252"/>
    </location>
</feature>
<comment type="subcellular location">
    <subcellularLocation>
        <location evidence="1">Cell membrane</location>
        <topology evidence="1">Multi-pass membrane protein</topology>
    </subcellularLocation>
</comment>
<reference evidence="11 12" key="1">
    <citation type="submission" date="2019-04" db="EMBL/GenBank/DDBJ databases">
        <authorList>
            <person name="Li Y."/>
            <person name="Wang J."/>
        </authorList>
    </citation>
    <scope>NUCLEOTIDE SEQUENCE [LARGE SCALE GENOMIC DNA]</scope>
    <source>
        <strain evidence="11 12">DSM 14668</strain>
    </source>
</reference>
<dbReference type="InterPro" id="IPR050222">
    <property type="entry name" value="MATE_MdtK"/>
</dbReference>
<name>A0A4U1J2K4_9BACT</name>
<keyword evidence="4" id="KW-1003">Cell membrane</keyword>
<keyword evidence="2" id="KW-0813">Transport</keyword>
<evidence type="ECO:0000256" key="4">
    <source>
        <dbReference type="ARBA" id="ARBA00022475"/>
    </source>
</evidence>
<dbReference type="InterPro" id="IPR048279">
    <property type="entry name" value="MdtK-like"/>
</dbReference>
<evidence type="ECO:0000256" key="10">
    <source>
        <dbReference type="SAM" id="Phobius"/>
    </source>
</evidence>
<keyword evidence="12" id="KW-1185">Reference proteome</keyword>
<dbReference type="EMBL" id="SSMQ01000040">
    <property type="protein sequence ID" value="TKD01358.1"/>
    <property type="molecule type" value="Genomic_DNA"/>
</dbReference>
<accession>A0A4U1J2K4</accession>
<evidence type="ECO:0000256" key="5">
    <source>
        <dbReference type="ARBA" id="ARBA00022692"/>
    </source>
</evidence>
<feature type="transmembrane region" description="Helical" evidence="10">
    <location>
        <begin position="195"/>
        <end position="215"/>
    </location>
</feature>
<keyword evidence="6 10" id="KW-1133">Transmembrane helix</keyword>
<evidence type="ECO:0000256" key="7">
    <source>
        <dbReference type="ARBA" id="ARBA00023065"/>
    </source>
</evidence>
<dbReference type="GO" id="GO:0015297">
    <property type="term" value="F:antiporter activity"/>
    <property type="evidence" value="ECO:0007669"/>
    <property type="project" value="UniProtKB-KW"/>
</dbReference>
<evidence type="ECO:0000256" key="1">
    <source>
        <dbReference type="ARBA" id="ARBA00004651"/>
    </source>
</evidence>
<evidence type="ECO:0000313" key="11">
    <source>
        <dbReference type="EMBL" id="TKD01358.1"/>
    </source>
</evidence>
<feature type="transmembrane region" description="Helical" evidence="10">
    <location>
        <begin position="273"/>
        <end position="299"/>
    </location>
</feature>
<dbReference type="PIRSF" id="PIRSF006603">
    <property type="entry name" value="DinF"/>
    <property type="match status" value="1"/>
</dbReference>
<organism evidence="11 12">
    <name type="scientific">Polyangium fumosum</name>
    <dbReference type="NCBI Taxonomy" id="889272"/>
    <lineage>
        <taxon>Bacteria</taxon>
        <taxon>Pseudomonadati</taxon>
        <taxon>Myxococcota</taxon>
        <taxon>Polyangia</taxon>
        <taxon>Polyangiales</taxon>
        <taxon>Polyangiaceae</taxon>
        <taxon>Polyangium</taxon>
    </lineage>
</organism>
<dbReference type="Proteomes" id="UP000309215">
    <property type="component" value="Unassembled WGS sequence"/>
</dbReference>
<feature type="transmembrane region" description="Helical" evidence="10">
    <location>
        <begin position="319"/>
        <end position="341"/>
    </location>
</feature>
<keyword evidence="8 10" id="KW-0472">Membrane</keyword>
<proteinExistence type="predicted"/>
<evidence type="ECO:0000256" key="6">
    <source>
        <dbReference type="ARBA" id="ARBA00022989"/>
    </source>
</evidence>
<dbReference type="OrthoDB" id="9805232at2"/>
<evidence type="ECO:0000313" key="12">
    <source>
        <dbReference type="Proteomes" id="UP000309215"/>
    </source>
</evidence>
<comment type="caution">
    <text evidence="11">The sequence shown here is derived from an EMBL/GenBank/DDBJ whole genome shotgun (WGS) entry which is preliminary data.</text>
</comment>
<dbReference type="InterPro" id="IPR002528">
    <property type="entry name" value="MATE_fam"/>
</dbReference>
<feature type="transmembrane region" description="Helical" evidence="10">
    <location>
        <begin position="393"/>
        <end position="414"/>
    </location>
</feature>
<feature type="transmembrane region" description="Helical" evidence="10">
    <location>
        <begin position="126"/>
        <end position="146"/>
    </location>
</feature>
<dbReference type="NCBIfam" id="TIGR00797">
    <property type="entry name" value="matE"/>
    <property type="match status" value="1"/>
</dbReference>
<dbReference type="GO" id="GO:0006811">
    <property type="term" value="P:monoatomic ion transport"/>
    <property type="evidence" value="ECO:0007669"/>
    <property type="project" value="UniProtKB-KW"/>
</dbReference>
<feature type="transmembrane region" description="Helical" evidence="10">
    <location>
        <begin position="426"/>
        <end position="447"/>
    </location>
</feature>
<dbReference type="GO" id="GO:0005886">
    <property type="term" value="C:plasma membrane"/>
    <property type="evidence" value="ECO:0007669"/>
    <property type="project" value="UniProtKB-SubCell"/>
</dbReference>
<keyword evidence="5 10" id="KW-0812">Transmembrane</keyword>
<gene>
    <name evidence="11" type="ORF">E8A74_31435</name>
</gene>
<keyword evidence="3" id="KW-0050">Antiport</keyword>
<evidence type="ECO:0000256" key="8">
    <source>
        <dbReference type="ARBA" id="ARBA00023136"/>
    </source>
</evidence>
<feature type="transmembrane region" description="Helical" evidence="10">
    <location>
        <begin position="453"/>
        <end position="474"/>
    </location>
</feature>
<dbReference type="Pfam" id="PF01554">
    <property type="entry name" value="MatE"/>
    <property type="match status" value="2"/>
</dbReference>
<protein>
    <recommendedName>
        <fullName evidence="9">Multidrug-efflux transporter</fullName>
    </recommendedName>
</protein>
<keyword evidence="7" id="KW-0406">Ion transport</keyword>
<feature type="transmembrane region" description="Helical" evidence="10">
    <location>
        <begin position="353"/>
        <end position="373"/>
    </location>
</feature>
<dbReference type="PANTHER" id="PTHR43298">
    <property type="entry name" value="MULTIDRUG RESISTANCE PROTEIN NORM-RELATED"/>
    <property type="match status" value="1"/>
</dbReference>
<evidence type="ECO:0000256" key="9">
    <source>
        <dbReference type="ARBA" id="ARBA00031636"/>
    </source>
</evidence>
<dbReference type="CDD" id="cd13133">
    <property type="entry name" value="MATE_like_7"/>
    <property type="match status" value="1"/>
</dbReference>
<dbReference type="PANTHER" id="PTHR43298:SF2">
    <property type="entry name" value="FMN_FAD EXPORTER YEEO-RELATED"/>
    <property type="match status" value="1"/>
</dbReference>
<dbReference type="GO" id="GO:0042910">
    <property type="term" value="F:xenobiotic transmembrane transporter activity"/>
    <property type="evidence" value="ECO:0007669"/>
    <property type="project" value="InterPro"/>
</dbReference>